<organism evidence="2">
    <name type="scientific">freshwater metagenome</name>
    <dbReference type="NCBI Taxonomy" id="449393"/>
    <lineage>
        <taxon>unclassified sequences</taxon>
        <taxon>metagenomes</taxon>
        <taxon>ecological metagenomes</taxon>
    </lineage>
</organism>
<reference evidence="2" key="1">
    <citation type="submission" date="2020-05" db="EMBL/GenBank/DDBJ databases">
        <authorList>
            <person name="Chiriac C."/>
            <person name="Salcher M."/>
            <person name="Ghai R."/>
            <person name="Kavagutti S V."/>
        </authorList>
    </citation>
    <scope>NUCLEOTIDE SEQUENCE</scope>
</reference>
<feature type="region of interest" description="Disordered" evidence="1">
    <location>
        <begin position="17"/>
        <end position="37"/>
    </location>
</feature>
<proteinExistence type="predicted"/>
<name>A0A6J6KWK8_9ZZZZ</name>
<dbReference type="EMBL" id="CAEZWJ010000019">
    <property type="protein sequence ID" value="CAB4653786.1"/>
    <property type="molecule type" value="Genomic_DNA"/>
</dbReference>
<evidence type="ECO:0000256" key="1">
    <source>
        <dbReference type="SAM" id="MobiDB-lite"/>
    </source>
</evidence>
<sequence length="99" mass="10407">MKKIAAIICVAVALTSCSSGGNNSENDYSPDNSRNTPAFESAVSRTCTRLGLAFSQTDVNFLLQELSSAIAGTGFSDAEAVEELRVQCPNKVSYANALP</sequence>
<dbReference type="PROSITE" id="PS51257">
    <property type="entry name" value="PROKAR_LIPOPROTEIN"/>
    <property type="match status" value="1"/>
</dbReference>
<gene>
    <name evidence="2" type="ORF">UFOPK2214_00777</name>
</gene>
<protein>
    <submittedName>
        <fullName evidence="2">Unannotated protein</fullName>
    </submittedName>
</protein>
<accession>A0A6J6KWK8</accession>
<dbReference type="AlphaFoldDB" id="A0A6J6KWK8"/>
<evidence type="ECO:0000313" key="2">
    <source>
        <dbReference type="EMBL" id="CAB4653786.1"/>
    </source>
</evidence>